<dbReference type="KEGG" id="stsi:A4E84_02785"/>
<evidence type="ECO:0000313" key="11">
    <source>
        <dbReference type="Proteomes" id="UP000076096"/>
    </source>
</evidence>
<feature type="transmembrane region" description="Helical" evidence="8">
    <location>
        <begin position="239"/>
        <end position="260"/>
    </location>
</feature>
<accession>A0A143BTT0</accession>
<evidence type="ECO:0000256" key="2">
    <source>
        <dbReference type="ARBA" id="ARBA00022448"/>
    </source>
</evidence>
<protein>
    <submittedName>
        <fullName evidence="10">ABC transporter permease</fullName>
    </submittedName>
</protein>
<evidence type="ECO:0000256" key="1">
    <source>
        <dbReference type="ARBA" id="ARBA00004429"/>
    </source>
</evidence>
<dbReference type="InterPro" id="IPR000515">
    <property type="entry name" value="MetI-like"/>
</dbReference>
<proteinExistence type="inferred from homology"/>
<dbReference type="AlphaFoldDB" id="A0A143BTT0"/>
<feature type="transmembrane region" description="Helical" evidence="8">
    <location>
        <begin position="134"/>
        <end position="157"/>
    </location>
</feature>
<evidence type="ECO:0000256" key="6">
    <source>
        <dbReference type="ARBA" id="ARBA00022989"/>
    </source>
</evidence>
<keyword evidence="11" id="KW-1185">Reference proteome</keyword>
<dbReference type="RefSeq" id="WP_062925009.1">
    <property type="nucleotide sequence ID" value="NZ_CP015098.1"/>
</dbReference>
<dbReference type="CDD" id="cd06261">
    <property type="entry name" value="TM_PBP2"/>
    <property type="match status" value="1"/>
</dbReference>
<feature type="transmembrane region" description="Helical" evidence="8">
    <location>
        <begin position="185"/>
        <end position="206"/>
    </location>
</feature>
<keyword evidence="7 8" id="KW-0472">Membrane</keyword>
<dbReference type="InterPro" id="IPR035906">
    <property type="entry name" value="MetI-like_sf"/>
</dbReference>
<feature type="domain" description="ABC transmembrane type-1" evidence="9">
    <location>
        <begin position="69"/>
        <end position="258"/>
    </location>
</feature>
<dbReference type="GO" id="GO:0055085">
    <property type="term" value="P:transmembrane transport"/>
    <property type="evidence" value="ECO:0007669"/>
    <property type="project" value="InterPro"/>
</dbReference>
<dbReference type="GO" id="GO:0005886">
    <property type="term" value="C:plasma membrane"/>
    <property type="evidence" value="ECO:0007669"/>
    <property type="project" value="UniProtKB-SubCell"/>
</dbReference>
<feature type="transmembrane region" description="Helical" evidence="8">
    <location>
        <begin position="21"/>
        <end position="45"/>
    </location>
</feature>
<gene>
    <name evidence="10" type="ORF">A4E84_02785</name>
</gene>
<dbReference type="Gene3D" id="1.10.3720.10">
    <property type="entry name" value="MetI-like"/>
    <property type="match status" value="1"/>
</dbReference>
<keyword evidence="6 8" id="KW-1133">Transmembrane helix</keyword>
<dbReference type="SUPFAM" id="SSF161098">
    <property type="entry name" value="MetI-like"/>
    <property type="match status" value="1"/>
</dbReference>
<feature type="transmembrane region" description="Helical" evidence="8">
    <location>
        <begin position="65"/>
        <end position="91"/>
    </location>
</feature>
<comment type="subcellular location">
    <subcellularLocation>
        <location evidence="1">Cell inner membrane</location>
        <topology evidence="1">Multi-pass membrane protein</topology>
    </subcellularLocation>
    <subcellularLocation>
        <location evidence="8">Cell membrane</location>
        <topology evidence="8">Multi-pass membrane protein</topology>
    </subcellularLocation>
</comment>
<keyword evidence="4" id="KW-0997">Cell inner membrane</keyword>
<evidence type="ECO:0000256" key="7">
    <source>
        <dbReference type="ARBA" id="ARBA00023136"/>
    </source>
</evidence>
<evidence type="ECO:0000256" key="4">
    <source>
        <dbReference type="ARBA" id="ARBA00022519"/>
    </source>
</evidence>
<dbReference type="Proteomes" id="UP000076096">
    <property type="component" value="Chromosome"/>
</dbReference>
<evidence type="ECO:0000256" key="8">
    <source>
        <dbReference type="RuleBase" id="RU363032"/>
    </source>
</evidence>
<evidence type="ECO:0000256" key="3">
    <source>
        <dbReference type="ARBA" id="ARBA00022475"/>
    </source>
</evidence>
<evidence type="ECO:0000259" key="9">
    <source>
        <dbReference type="PROSITE" id="PS50928"/>
    </source>
</evidence>
<reference evidence="11" key="1">
    <citation type="submission" date="2016-04" db="EMBL/GenBank/DDBJ databases">
        <authorList>
            <person name="Zhang B."/>
        </authorList>
    </citation>
    <scope>NUCLEOTIDE SEQUENCE [LARGE SCALE GENOMIC DNA]</scope>
    <source>
        <strain evidence="11">S10</strain>
    </source>
</reference>
<keyword evidence="3" id="KW-1003">Cell membrane</keyword>
<sequence length="280" mass="29280">MMELPPTRAGHIGRALSATAILLFLAMPIVIILVTSFGADGIGTFPPKEYSTRWYEQMAAPGGNWATSIALSSLVAALTTVFSLILGVTAATALARGRLPLHAAVYGLVLAPMLIPQVVIALGLFLFFEPAGMLGSPLAIALGHTVLAAPIAILIMISTLRGIDERLEDAAASMGASRITIARRITFPLATPGLIAAAVFSFITSFDEFFIAQFLSTPDTRTLPVLVFNALQFDVDPTVTAVSAVLIALAILALALVALVRKLGGHRNTQGGVLPVEPLS</sequence>
<keyword evidence="5 8" id="KW-0812">Transmembrane</keyword>
<evidence type="ECO:0000313" key="10">
    <source>
        <dbReference type="EMBL" id="AMW08541.1"/>
    </source>
</evidence>
<keyword evidence="2 8" id="KW-0813">Transport</keyword>
<dbReference type="PANTHER" id="PTHR43357">
    <property type="entry name" value="INNER MEMBRANE ABC TRANSPORTER PERMEASE PROTEIN YDCV"/>
    <property type="match status" value="1"/>
</dbReference>
<dbReference type="PANTHER" id="PTHR43357:SF4">
    <property type="entry name" value="INNER MEMBRANE ABC TRANSPORTER PERMEASE PROTEIN YDCV"/>
    <property type="match status" value="1"/>
</dbReference>
<dbReference type="Pfam" id="PF00528">
    <property type="entry name" value="BPD_transp_1"/>
    <property type="match status" value="1"/>
</dbReference>
<feature type="transmembrane region" description="Helical" evidence="8">
    <location>
        <begin position="103"/>
        <end position="128"/>
    </location>
</feature>
<name>A0A143BTT0_9ACTN</name>
<dbReference type="EMBL" id="CP015098">
    <property type="protein sequence ID" value="AMW08541.1"/>
    <property type="molecule type" value="Genomic_DNA"/>
</dbReference>
<dbReference type="STRING" id="1783515.A4E84_02785"/>
<comment type="similarity">
    <text evidence="8">Belongs to the binding-protein-dependent transport system permease family.</text>
</comment>
<organism evidence="10 11">
    <name type="scientific">Streptomyces qaidamensis</name>
    <dbReference type="NCBI Taxonomy" id="1783515"/>
    <lineage>
        <taxon>Bacteria</taxon>
        <taxon>Bacillati</taxon>
        <taxon>Actinomycetota</taxon>
        <taxon>Actinomycetes</taxon>
        <taxon>Kitasatosporales</taxon>
        <taxon>Streptomycetaceae</taxon>
        <taxon>Streptomyces</taxon>
        <taxon>Streptomyces aurantiacus group</taxon>
    </lineage>
</organism>
<evidence type="ECO:0000256" key="5">
    <source>
        <dbReference type="ARBA" id="ARBA00022692"/>
    </source>
</evidence>
<dbReference type="PROSITE" id="PS50928">
    <property type="entry name" value="ABC_TM1"/>
    <property type="match status" value="1"/>
</dbReference>